<keyword evidence="1" id="KW-1133">Transmembrane helix</keyword>
<feature type="transmembrane region" description="Helical" evidence="1">
    <location>
        <begin position="101"/>
        <end position="121"/>
    </location>
</feature>
<accession>A0A844ZEG2</accession>
<dbReference type="Proteomes" id="UP000433104">
    <property type="component" value="Unassembled WGS sequence"/>
</dbReference>
<dbReference type="AlphaFoldDB" id="A0A844ZEG2"/>
<evidence type="ECO:0000313" key="2">
    <source>
        <dbReference type="EMBL" id="MXO86911.1"/>
    </source>
</evidence>
<organism evidence="2 3">
    <name type="scientific">Parapontixanthobacter aurantiacus</name>
    <dbReference type="NCBI Taxonomy" id="1463599"/>
    <lineage>
        <taxon>Bacteria</taxon>
        <taxon>Pseudomonadati</taxon>
        <taxon>Pseudomonadota</taxon>
        <taxon>Alphaproteobacteria</taxon>
        <taxon>Sphingomonadales</taxon>
        <taxon>Erythrobacteraceae</taxon>
        <taxon>Parapontixanthobacter</taxon>
    </lineage>
</organism>
<proteinExistence type="predicted"/>
<keyword evidence="1" id="KW-0472">Membrane</keyword>
<dbReference type="RefSeq" id="WP_160684824.1">
    <property type="nucleotide sequence ID" value="NZ_WTYW01000004.1"/>
</dbReference>
<dbReference type="EMBL" id="WTYW01000004">
    <property type="protein sequence ID" value="MXO86911.1"/>
    <property type="molecule type" value="Genomic_DNA"/>
</dbReference>
<sequence>MTRPDSIRMFEKLFLASIALGIVNMIISFGDTQATLADDPATAQLGSGFAIFIGLFVLGVNLLFWFFIARKASNIAKWILVVFTVLGLVMLPGTLATLSGFALILSLLVTALQLAAIVFLFKQDAKEWFAGKRRPKREHDTDVRMR</sequence>
<dbReference type="OrthoDB" id="7509246at2"/>
<gene>
    <name evidence="2" type="ORF">GRI38_12820</name>
</gene>
<protein>
    <submittedName>
        <fullName evidence="2">Uncharacterized protein</fullName>
    </submittedName>
</protein>
<feature type="transmembrane region" description="Helical" evidence="1">
    <location>
        <begin position="12"/>
        <end position="29"/>
    </location>
</feature>
<name>A0A844ZEG2_9SPHN</name>
<comment type="caution">
    <text evidence="2">The sequence shown here is derived from an EMBL/GenBank/DDBJ whole genome shotgun (WGS) entry which is preliminary data.</text>
</comment>
<evidence type="ECO:0000256" key="1">
    <source>
        <dbReference type="SAM" id="Phobius"/>
    </source>
</evidence>
<reference evidence="2 3" key="1">
    <citation type="submission" date="2019-12" db="EMBL/GenBank/DDBJ databases">
        <title>Genomic-based taxomic classification of the family Erythrobacteraceae.</title>
        <authorList>
            <person name="Xu L."/>
        </authorList>
    </citation>
    <scope>NUCLEOTIDE SEQUENCE [LARGE SCALE GENOMIC DNA]</scope>
    <source>
        <strain evidence="2 3">MCCC 1A09962</strain>
    </source>
</reference>
<keyword evidence="1" id="KW-0812">Transmembrane</keyword>
<keyword evidence="3" id="KW-1185">Reference proteome</keyword>
<evidence type="ECO:0000313" key="3">
    <source>
        <dbReference type="Proteomes" id="UP000433104"/>
    </source>
</evidence>
<feature type="transmembrane region" description="Helical" evidence="1">
    <location>
        <begin position="75"/>
        <end position="95"/>
    </location>
</feature>
<feature type="transmembrane region" description="Helical" evidence="1">
    <location>
        <begin position="49"/>
        <end position="68"/>
    </location>
</feature>